<name>A0A4V3AUU8_9BURK</name>
<protein>
    <submittedName>
        <fullName evidence="1">DUF1851 domain-containing protein</fullName>
    </submittedName>
</protein>
<sequence>MFEIEKLIHFLPSPKSKSELGKFGTAFAREVEVVAYTSFGDLFMRDKQTNQIALALLVPFKVIPLNAFSMQALIDLFSGNPNAAFETLHFERAVELQSKLGLLGPEEVYIPHPYPIWGGDNSIESYKKGNVWIHVQLVTD</sequence>
<dbReference type="RefSeq" id="WP_133327225.1">
    <property type="nucleotide sequence ID" value="NZ_SMYL01000003.1"/>
</dbReference>
<dbReference type="AlphaFoldDB" id="A0A4V3AUU8"/>
<gene>
    <name evidence="1" type="ORF">E2I14_07910</name>
</gene>
<organism evidence="1 2">
    <name type="scientific">Sapientia aquatica</name>
    <dbReference type="NCBI Taxonomy" id="1549640"/>
    <lineage>
        <taxon>Bacteria</taxon>
        <taxon>Pseudomonadati</taxon>
        <taxon>Pseudomonadota</taxon>
        <taxon>Betaproteobacteria</taxon>
        <taxon>Burkholderiales</taxon>
        <taxon>Oxalobacteraceae</taxon>
        <taxon>Sapientia</taxon>
    </lineage>
</organism>
<reference evidence="1 2" key="1">
    <citation type="submission" date="2019-03" db="EMBL/GenBank/DDBJ databases">
        <title>Sapientia aquatica gen. nov., sp. nov., isolated from a crater lake.</title>
        <authorList>
            <person name="Felfoldi T."/>
            <person name="Szabo A."/>
            <person name="Toth E."/>
            <person name="Schumann P."/>
            <person name="Keki Z."/>
            <person name="Marialigeti K."/>
            <person name="Mathe I."/>
        </authorList>
    </citation>
    <scope>NUCLEOTIDE SEQUENCE [LARGE SCALE GENOMIC DNA]</scope>
    <source>
        <strain evidence="1 2">SA-152</strain>
    </source>
</reference>
<comment type="caution">
    <text evidence="1">The sequence shown here is derived from an EMBL/GenBank/DDBJ whole genome shotgun (WGS) entry which is preliminary data.</text>
</comment>
<accession>A0A4V3AUU8</accession>
<proteinExistence type="predicted"/>
<keyword evidence="2" id="KW-1185">Reference proteome</keyword>
<evidence type="ECO:0000313" key="1">
    <source>
        <dbReference type="EMBL" id="TDK66390.1"/>
    </source>
</evidence>
<dbReference type="EMBL" id="SMYL01000003">
    <property type="protein sequence ID" value="TDK66390.1"/>
    <property type="molecule type" value="Genomic_DNA"/>
</dbReference>
<dbReference type="OrthoDB" id="9016361at2"/>
<evidence type="ECO:0000313" key="2">
    <source>
        <dbReference type="Proteomes" id="UP000294829"/>
    </source>
</evidence>
<dbReference type="Proteomes" id="UP000294829">
    <property type="component" value="Unassembled WGS sequence"/>
</dbReference>